<evidence type="ECO:0000313" key="2">
    <source>
        <dbReference type="Proteomes" id="UP000325218"/>
    </source>
</evidence>
<dbReference type="Gene3D" id="1.50.10.20">
    <property type="match status" value="1"/>
</dbReference>
<reference evidence="1 2" key="1">
    <citation type="submission" date="2019-08" db="EMBL/GenBank/DDBJ databases">
        <title>Genome sequencing of Paenibacillus faecis DSM 23593(T).</title>
        <authorList>
            <person name="Kook J.-K."/>
            <person name="Park S.-N."/>
            <person name="Lim Y.K."/>
        </authorList>
    </citation>
    <scope>NUCLEOTIDE SEQUENCE [LARGE SCALE GENOMIC DNA]</scope>
    <source>
        <strain evidence="1 2">DSM 23593</strain>
    </source>
</reference>
<organism evidence="1 2">
    <name type="scientific">Paenibacillus faecis</name>
    <dbReference type="NCBI Taxonomy" id="862114"/>
    <lineage>
        <taxon>Bacteria</taxon>
        <taxon>Bacillati</taxon>
        <taxon>Bacillota</taxon>
        <taxon>Bacilli</taxon>
        <taxon>Bacillales</taxon>
        <taxon>Paenibacillaceae</taxon>
        <taxon>Paenibacillus</taxon>
    </lineage>
</organism>
<dbReference type="Proteomes" id="UP000325218">
    <property type="component" value="Unassembled WGS sequence"/>
</dbReference>
<dbReference type="InterPro" id="IPR008930">
    <property type="entry name" value="Terpenoid_cyclase/PrenylTrfase"/>
</dbReference>
<dbReference type="OrthoDB" id="3286086at2"/>
<dbReference type="AlphaFoldDB" id="A0A5D0D132"/>
<proteinExistence type="predicted"/>
<sequence>MNGLRKEILERGREFVYGHARLLDRMRYAYAFEDGTKQRVLDALRPYRNGDGGFGNGLEPDMRCPDSQPVTTETALMVIREVDGWDSELMDGVLKYLKELTLGGGGFPRATTAVNAYPHAPWWTTEQGGVPSLNPTGSILGMLLEQQVRTDFKEEAWFKENVSFVWRCLEEQLPGDFHDAAQWMSFLEHVPETDRERAAKYRARLDEWLTGPQGIEKDPHAQGYVHKVLDYAPAPGSYASRLISPEELTIHLDWLIGEQQADGGWNISFPAVSPAGELEWRGWITVQNLRTLKAYGVV</sequence>
<protein>
    <recommendedName>
        <fullName evidence="3">Terpene cyclase/mutase family protein</fullName>
    </recommendedName>
</protein>
<dbReference type="SUPFAM" id="SSF48239">
    <property type="entry name" value="Terpenoid cyclases/Protein prenyltransferases"/>
    <property type="match status" value="1"/>
</dbReference>
<accession>A0A5D0D132</accession>
<keyword evidence="2" id="KW-1185">Reference proteome</keyword>
<evidence type="ECO:0000313" key="1">
    <source>
        <dbReference type="EMBL" id="TYA14847.1"/>
    </source>
</evidence>
<gene>
    <name evidence="1" type="ORF">FRY98_04040</name>
</gene>
<evidence type="ECO:0008006" key="3">
    <source>
        <dbReference type="Google" id="ProtNLM"/>
    </source>
</evidence>
<dbReference type="RefSeq" id="WP_148450441.1">
    <property type="nucleotide sequence ID" value="NZ_VSDO01000001.1"/>
</dbReference>
<dbReference type="EMBL" id="VSDO01000001">
    <property type="protein sequence ID" value="TYA14847.1"/>
    <property type="molecule type" value="Genomic_DNA"/>
</dbReference>
<name>A0A5D0D132_9BACL</name>
<comment type="caution">
    <text evidence="1">The sequence shown here is derived from an EMBL/GenBank/DDBJ whole genome shotgun (WGS) entry which is preliminary data.</text>
</comment>